<dbReference type="RefSeq" id="WP_048839647.1">
    <property type="nucleotide sequence ID" value="NZ_BAMV01000044.1"/>
</dbReference>
<reference evidence="2 4" key="2">
    <citation type="submission" date="2019-07" db="EMBL/GenBank/DDBJ databases">
        <title>Whole genome shotgun sequence of Acetobacter cibinongensis NBRC 16605.</title>
        <authorList>
            <person name="Hosoyama A."/>
            <person name="Uohara A."/>
            <person name="Ohji S."/>
            <person name="Ichikawa N."/>
        </authorList>
    </citation>
    <scope>NUCLEOTIDE SEQUENCE [LARGE SCALE GENOMIC DNA]</scope>
    <source>
        <strain evidence="2 4">NBRC 16605</strain>
    </source>
</reference>
<gene>
    <name evidence="1" type="ORF">Abci_046_042</name>
    <name evidence="2" type="ORF">ACI01nite_24980</name>
</gene>
<name>A0A0D6N6L4_9PROT</name>
<accession>A0A0D6N6L4</accession>
<organism evidence="1 3">
    <name type="scientific">Acetobacter cibinongensis</name>
    <dbReference type="NCBI Taxonomy" id="146475"/>
    <lineage>
        <taxon>Bacteria</taxon>
        <taxon>Pseudomonadati</taxon>
        <taxon>Pseudomonadota</taxon>
        <taxon>Alphaproteobacteria</taxon>
        <taxon>Acetobacterales</taxon>
        <taxon>Acetobacteraceae</taxon>
        <taxon>Acetobacter</taxon>
    </lineage>
</organism>
<accession>A0A6N3SUV9</accession>
<keyword evidence="4" id="KW-1185">Reference proteome</keyword>
<proteinExistence type="predicted"/>
<dbReference type="Proteomes" id="UP000032671">
    <property type="component" value="Unassembled WGS sequence"/>
</dbReference>
<evidence type="ECO:0000313" key="3">
    <source>
        <dbReference type="Proteomes" id="UP000032671"/>
    </source>
</evidence>
<evidence type="ECO:0000313" key="2">
    <source>
        <dbReference type="EMBL" id="GEL59896.1"/>
    </source>
</evidence>
<dbReference type="EMBL" id="BJVU01000016">
    <property type="protein sequence ID" value="GEL59896.1"/>
    <property type="molecule type" value="Genomic_DNA"/>
</dbReference>
<evidence type="ECO:0000313" key="4">
    <source>
        <dbReference type="Proteomes" id="UP000321891"/>
    </source>
</evidence>
<protein>
    <submittedName>
        <fullName evidence="1">Uncharacterized protein</fullName>
    </submittedName>
</protein>
<comment type="caution">
    <text evidence="1">The sequence shown here is derived from an EMBL/GenBank/DDBJ whole genome shotgun (WGS) entry which is preliminary data.</text>
</comment>
<reference evidence="1 3" key="1">
    <citation type="submission" date="2012-11" db="EMBL/GenBank/DDBJ databases">
        <title>Whole genome sequence of Acetobacter cibinongensis 4H-1.</title>
        <authorList>
            <person name="Azuma Y."/>
            <person name="Higashiura N."/>
            <person name="Hirakawa H."/>
            <person name="Matsushita K."/>
        </authorList>
    </citation>
    <scope>NUCLEOTIDE SEQUENCE [LARGE SCALE GENOMIC DNA]</scope>
    <source>
        <strain evidence="1 3">4H-1</strain>
    </source>
</reference>
<sequence>MARQRMAEVLYGQVATIRANTLSSPELRSMAANSCRAMRDSIIQDGRASSVYMTSVDGRFREREETVRLDGGMVRYVFSYLAQAAAYALAHCQDRSPARSGAFRKAWVVRVNDKLWTRPLAAIQPGQKVEIVNTMPYARKIDTGGQITSVPPGIVEAARQATLRQFSTLSVQRKFIVLTEGQDARGGALPYILKAQGIDSGLSFSKKTGFERLRPRSVTRRKDRAAGQALTYPALVLTETDDG</sequence>
<dbReference type="AlphaFoldDB" id="A0A0D6N6L4"/>
<dbReference type="STRING" id="1231339.Abci_046_042"/>
<dbReference type="EMBL" id="BAMV01000044">
    <property type="protein sequence ID" value="GAN61609.1"/>
    <property type="molecule type" value="Genomic_DNA"/>
</dbReference>
<evidence type="ECO:0000313" key="1">
    <source>
        <dbReference type="EMBL" id="GAN61609.1"/>
    </source>
</evidence>
<dbReference type="Proteomes" id="UP000321891">
    <property type="component" value="Unassembled WGS sequence"/>
</dbReference>